<dbReference type="InterPro" id="IPR050469">
    <property type="entry name" value="Diguanylate_Cyclase"/>
</dbReference>
<feature type="transmembrane region" description="Helical" evidence="4">
    <location>
        <begin position="123"/>
        <end position="145"/>
    </location>
</feature>
<feature type="transmembrane region" description="Helical" evidence="4">
    <location>
        <begin position="157"/>
        <end position="178"/>
    </location>
</feature>
<dbReference type="InterPro" id="IPR029787">
    <property type="entry name" value="Nucleotide_cyclase"/>
</dbReference>
<evidence type="ECO:0000256" key="1">
    <source>
        <dbReference type="ARBA" id="ARBA00012528"/>
    </source>
</evidence>
<evidence type="ECO:0000256" key="4">
    <source>
        <dbReference type="SAM" id="Phobius"/>
    </source>
</evidence>
<dbReference type="NCBIfam" id="TIGR00254">
    <property type="entry name" value="GGDEF"/>
    <property type="match status" value="1"/>
</dbReference>
<keyword evidence="4" id="KW-0472">Membrane</keyword>
<organism evidence="6 7">
    <name type="scientific">Niveibacterium microcysteis</name>
    <dbReference type="NCBI Taxonomy" id="2811415"/>
    <lineage>
        <taxon>Bacteria</taxon>
        <taxon>Pseudomonadati</taxon>
        <taxon>Pseudomonadota</taxon>
        <taxon>Betaproteobacteria</taxon>
        <taxon>Rhodocyclales</taxon>
        <taxon>Rhodocyclaceae</taxon>
        <taxon>Niveibacterium</taxon>
    </lineage>
</organism>
<evidence type="ECO:0000313" key="7">
    <source>
        <dbReference type="Proteomes" id="UP000663570"/>
    </source>
</evidence>
<feature type="transmembrane region" description="Helical" evidence="4">
    <location>
        <begin position="97"/>
        <end position="117"/>
    </location>
</feature>
<dbReference type="Proteomes" id="UP000663570">
    <property type="component" value="Chromosome"/>
</dbReference>
<feature type="transmembrane region" description="Helical" evidence="4">
    <location>
        <begin position="42"/>
        <end position="64"/>
    </location>
</feature>
<gene>
    <name evidence="6" type="ORF">JY500_03255</name>
</gene>
<feature type="transmembrane region" description="Helical" evidence="4">
    <location>
        <begin position="240"/>
        <end position="258"/>
    </location>
</feature>
<protein>
    <recommendedName>
        <fullName evidence="1">diguanylate cyclase</fullName>
        <ecNumber evidence="1">2.7.7.65</ecNumber>
    </recommendedName>
</protein>
<feature type="region of interest" description="Disordered" evidence="3">
    <location>
        <begin position="1"/>
        <end position="21"/>
    </location>
</feature>
<dbReference type="Pfam" id="PF00990">
    <property type="entry name" value="GGDEF"/>
    <property type="match status" value="1"/>
</dbReference>
<proteinExistence type="predicted"/>
<sequence>MTTLPPTPASPPERETARPDSARYGAVSMRALLLNGTQRERFLIFGAWLASIAVSVAFGLATVAWGWSGIPLLFGGVKVFITIYPPLLICQLWTLCFGWWWGAVPAYLATLVLALYAGMPPHWALLFACANPLGFAVLSLGYRAMGMSRALRSLRSWLFYVQMCFVAGVFSSAGALIWCYTNRIDTIGQLPIWQGWWLGAFVQGIAIVAPLLMLGWPAIEQWQQRRPALLHRESADPRRLALRLTLAVVAGVVGYGFLSLSMGAGRVDETLRSGELALLPAAAEVMLSTTWVFFWVFALIVVFVGLFGYKVFVRWMDETDRLVARLEHANSELAVLSRTDGLTGLYNRATIDALLQEAWQRAKRFGEQPCSLLILDIDHFKQINDRYGHAVGDAVIRSVATAIRESTRGADSIGRFGGEEFIVILPATDAPGAEFLAERIRLRIEQTELRSAAGPIRFTVSIGAADFRVQDDDATAWLRRADAALYRAKAAGRNRTHLAGDAEVHVA</sequence>
<accession>A0ABX7MDB1</accession>
<evidence type="ECO:0000313" key="6">
    <source>
        <dbReference type="EMBL" id="QSI77687.1"/>
    </source>
</evidence>
<feature type="compositionally biased region" description="Basic and acidic residues" evidence="3">
    <location>
        <begin position="12"/>
        <end position="21"/>
    </location>
</feature>
<evidence type="ECO:0000256" key="3">
    <source>
        <dbReference type="SAM" id="MobiDB-lite"/>
    </source>
</evidence>
<dbReference type="RefSeq" id="WP_206255061.1">
    <property type="nucleotide sequence ID" value="NZ_CP071060.1"/>
</dbReference>
<name>A0ABX7MDB1_9RHOO</name>
<dbReference type="CDD" id="cd01949">
    <property type="entry name" value="GGDEF"/>
    <property type="match status" value="1"/>
</dbReference>
<dbReference type="PANTHER" id="PTHR45138:SF9">
    <property type="entry name" value="DIGUANYLATE CYCLASE DGCM-RELATED"/>
    <property type="match status" value="1"/>
</dbReference>
<dbReference type="InterPro" id="IPR000160">
    <property type="entry name" value="GGDEF_dom"/>
</dbReference>
<dbReference type="SUPFAM" id="SSF55073">
    <property type="entry name" value="Nucleotide cyclase"/>
    <property type="match status" value="1"/>
</dbReference>
<feature type="transmembrane region" description="Helical" evidence="4">
    <location>
        <begin position="198"/>
        <end position="219"/>
    </location>
</feature>
<dbReference type="PROSITE" id="PS50887">
    <property type="entry name" value="GGDEF"/>
    <property type="match status" value="1"/>
</dbReference>
<dbReference type="Gene3D" id="3.30.70.270">
    <property type="match status" value="1"/>
</dbReference>
<keyword evidence="4" id="KW-0812">Transmembrane</keyword>
<keyword evidence="4" id="KW-1133">Transmembrane helix</keyword>
<keyword evidence="7" id="KW-1185">Reference proteome</keyword>
<comment type="catalytic activity">
    <reaction evidence="2">
        <text>2 GTP = 3',3'-c-di-GMP + 2 diphosphate</text>
        <dbReference type="Rhea" id="RHEA:24898"/>
        <dbReference type="ChEBI" id="CHEBI:33019"/>
        <dbReference type="ChEBI" id="CHEBI:37565"/>
        <dbReference type="ChEBI" id="CHEBI:58805"/>
        <dbReference type="EC" id="2.7.7.65"/>
    </reaction>
</comment>
<feature type="transmembrane region" description="Helical" evidence="4">
    <location>
        <begin position="292"/>
        <end position="312"/>
    </location>
</feature>
<evidence type="ECO:0000256" key="2">
    <source>
        <dbReference type="ARBA" id="ARBA00034247"/>
    </source>
</evidence>
<feature type="domain" description="GGDEF" evidence="5">
    <location>
        <begin position="368"/>
        <end position="501"/>
    </location>
</feature>
<dbReference type="EC" id="2.7.7.65" evidence="1"/>
<dbReference type="InterPro" id="IPR043128">
    <property type="entry name" value="Rev_trsase/Diguanyl_cyclase"/>
</dbReference>
<dbReference type="PANTHER" id="PTHR45138">
    <property type="entry name" value="REGULATORY COMPONENTS OF SENSORY TRANSDUCTION SYSTEM"/>
    <property type="match status" value="1"/>
</dbReference>
<dbReference type="EMBL" id="CP071060">
    <property type="protein sequence ID" value="QSI77687.1"/>
    <property type="molecule type" value="Genomic_DNA"/>
</dbReference>
<reference evidence="6 7" key="1">
    <citation type="submission" date="2021-02" db="EMBL/GenBank/DDBJ databases">
        <title>Niveibacterium changnyeongensis HC41.</title>
        <authorList>
            <person name="Kang M."/>
        </authorList>
    </citation>
    <scope>NUCLEOTIDE SEQUENCE [LARGE SCALE GENOMIC DNA]</scope>
    <source>
        <strain evidence="6 7">HC41</strain>
    </source>
</reference>
<dbReference type="SMART" id="SM00267">
    <property type="entry name" value="GGDEF"/>
    <property type="match status" value="1"/>
</dbReference>
<feature type="transmembrane region" description="Helical" evidence="4">
    <location>
        <begin position="70"/>
        <end position="90"/>
    </location>
</feature>
<evidence type="ECO:0000259" key="5">
    <source>
        <dbReference type="PROSITE" id="PS50887"/>
    </source>
</evidence>
<feature type="compositionally biased region" description="Pro residues" evidence="3">
    <location>
        <begin position="1"/>
        <end position="11"/>
    </location>
</feature>